<feature type="domain" description="Sushi" evidence="22">
    <location>
        <begin position="257"/>
        <end position="318"/>
    </location>
</feature>
<feature type="domain" description="C-type lectin" evidence="21">
    <location>
        <begin position="34"/>
        <end position="156"/>
    </location>
</feature>
<evidence type="ECO:0000256" key="14">
    <source>
        <dbReference type="ARBA" id="ARBA00023136"/>
    </source>
</evidence>
<accession>A0A4X2K0V2</accession>
<dbReference type="AlphaFoldDB" id="A0A4X2K0V2"/>
<dbReference type="InterPro" id="IPR016187">
    <property type="entry name" value="CTDL_fold"/>
</dbReference>
<feature type="domain" description="Sushi" evidence="22">
    <location>
        <begin position="195"/>
        <end position="256"/>
    </location>
</feature>
<dbReference type="InterPro" id="IPR000436">
    <property type="entry name" value="Sushi_SCR_CCP_dom"/>
</dbReference>
<keyword evidence="3" id="KW-1003">Cell membrane</keyword>
<dbReference type="CDD" id="cd00033">
    <property type="entry name" value="CCP"/>
    <property type="match status" value="3"/>
</dbReference>
<gene>
    <name evidence="23" type="primary">SELL</name>
</gene>
<dbReference type="InterPro" id="IPR018378">
    <property type="entry name" value="C-type_lectin_CS"/>
</dbReference>
<dbReference type="PANTHER" id="PTHR19325:SF543">
    <property type="entry name" value="L-SELECTIN"/>
    <property type="match status" value="1"/>
</dbReference>
<feature type="disulfide bond" evidence="18">
    <location>
        <begin position="351"/>
        <end position="378"/>
    </location>
</feature>
<evidence type="ECO:0000256" key="8">
    <source>
        <dbReference type="ARBA" id="ARBA00022729"/>
    </source>
</evidence>
<dbReference type="FunFam" id="3.10.100.10:FF:000007">
    <property type="entry name" value="L-selectin"/>
    <property type="match status" value="1"/>
</dbReference>
<comment type="caution">
    <text evidence="17">Lacks conserved residue(s) required for the propagation of feature annotation.</text>
</comment>
<evidence type="ECO:0000256" key="6">
    <source>
        <dbReference type="ARBA" id="ARBA00022692"/>
    </source>
</evidence>
<evidence type="ECO:0000256" key="9">
    <source>
        <dbReference type="ARBA" id="ARBA00022734"/>
    </source>
</evidence>
<reference evidence="23" key="3">
    <citation type="submission" date="2025-09" db="UniProtKB">
        <authorList>
            <consortium name="Ensembl"/>
        </authorList>
    </citation>
    <scope>IDENTIFICATION</scope>
</reference>
<dbReference type="GO" id="GO:0030246">
    <property type="term" value="F:carbohydrate binding"/>
    <property type="evidence" value="ECO:0007669"/>
    <property type="project" value="UniProtKB-KW"/>
</dbReference>
<keyword evidence="10" id="KW-0677">Repeat</keyword>
<dbReference type="Gene3D" id="2.10.70.10">
    <property type="entry name" value="Complement Module, domain 1"/>
    <property type="match status" value="3"/>
</dbReference>
<keyword evidence="24" id="KW-1185">Reference proteome</keyword>
<dbReference type="InterPro" id="IPR016186">
    <property type="entry name" value="C-type_lectin-like/link_sf"/>
</dbReference>
<evidence type="ECO:0000256" key="1">
    <source>
        <dbReference type="ARBA" id="ARBA00004251"/>
    </source>
</evidence>
<dbReference type="SMART" id="SM00032">
    <property type="entry name" value="CCP"/>
    <property type="match status" value="3"/>
</dbReference>
<evidence type="ECO:0000256" key="11">
    <source>
        <dbReference type="ARBA" id="ARBA00022837"/>
    </source>
</evidence>
<dbReference type="InterPro" id="IPR001304">
    <property type="entry name" value="C-type_lectin-like"/>
</dbReference>
<evidence type="ECO:0000313" key="23">
    <source>
        <dbReference type="Ensembl" id="ENSVURP00010005578.1"/>
    </source>
</evidence>
<evidence type="ECO:0000256" key="2">
    <source>
        <dbReference type="ARBA" id="ARBA00007360"/>
    </source>
</evidence>
<dbReference type="Gene3D" id="3.10.100.10">
    <property type="entry name" value="Mannose-Binding Protein A, subunit A"/>
    <property type="match status" value="1"/>
</dbReference>
<feature type="domain" description="Sushi" evidence="22">
    <location>
        <begin position="319"/>
        <end position="380"/>
    </location>
</feature>
<evidence type="ECO:0000256" key="3">
    <source>
        <dbReference type="ARBA" id="ARBA00022475"/>
    </source>
</evidence>
<evidence type="ECO:0000256" key="7">
    <source>
        <dbReference type="ARBA" id="ARBA00022723"/>
    </source>
</evidence>
<keyword evidence="5 18" id="KW-0768">Sushi</keyword>
<keyword evidence="11" id="KW-0106">Calcium</keyword>
<evidence type="ECO:0000256" key="15">
    <source>
        <dbReference type="ARBA" id="ARBA00023157"/>
    </source>
</evidence>
<dbReference type="STRING" id="29139.ENSVURP00010005578"/>
<keyword evidence="12" id="KW-0130">Cell adhesion</keyword>
<dbReference type="FunFam" id="2.10.70.10:FF:000001">
    <property type="entry name" value="Selectin P"/>
    <property type="match status" value="3"/>
</dbReference>
<keyword evidence="7" id="KW-0479">Metal-binding</keyword>
<dbReference type="SMART" id="SM00034">
    <property type="entry name" value="CLECT"/>
    <property type="match status" value="1"/>
</dbReference>
<evidence type="ECO:0000256" key="19">
    <source>
        <dbReference type="SAM" id="Phobius"/>
    </source>
</evidence>
<feature type="transmembrane region" description="Helical" evidence="19">
    <location>
        <begin position="396"/>
        <end position="417"/>
    </location>
</feature>
<dbReference type="Ensembl" id="ENSVURT00010006318.1">
    <property type="protein sequence ID" value="ENSVURP00010005578.1"/>
    <property type="gene ID" value="ENSVURG00010004358.1"/>
</dbReference>
<dbReference type="GeneTree" id="ENSGT00940000161063"/>
<comment type="subcellular location">
    <subcellularLocation>
        <location evidence="1">Cell membrane</location>
        <topology evidence="1">Single-pass type I membrane protein</topology>
    </subcellularLocation>
</comment>
<dbReference type="Pfam" id="PF00059">
    <property type="entry name" value="Lectin_C"/>
    <property type="match status" value="1"/>
</dbReference>
<sequence>MKLSWKYQPLAGGWWGVLRLYTLIVLYCDFLALRGGDCWTYHYSERPMPWAKARNYCQTSYTDLVAIQNKAEIVYLNATLPLSRTYYWIGIRKIGGIWTWVGTNKPLTEEAENWGTGEPNNKKSKEDCVEIYIKRQQDAGKWNDDSCLKPKVALCYQASCQPLSCSGHGECIETINNYTCKCDLGYYGPQCENVIQCEPLRAPDLGRMNCTHPIKDFSFRSICTFSCLEGRYLVGAEDTTCEASGNWSSLQPVCQATQCKPLMAPEHGMMECIHPLEEFSFTSKCTFSCLEKMVLTGAEEATCEASGTWSSPTPTCQGTHCEPLMTPEWGIMNCTHPLGHFHFSSKCIFRCLEGTSLIGAAETTCETSGNWSSPEPICEGSRNILSPIRKGHYNPIFIPLGTLVTSFCGVVFIILLARKLKKGLTENKLLLVREKSKNYQTFQQLCEKGLEVLSGVIHIGR</sequence>
<evidence type="ECO:0000256" key="13">
    <source>
        <dbReference type="ARBA" id="ARBA00022989"/>
    </source>
</evidence>
<dbReference type="InterPro" id="IPR033991">
    <property type="entry name" value="Selectin_CTLD"/>
</dbReference>
<dbReference type="Pfam" id="PF00008">
    <property type="entry name" value="EGF"/>
    <property type="match status" value="1"/>
</dbReference>
<feature type="disulfide bond" evidence="18">
    <location>
        <begin position="289"/>
        <end position="316"/>
    </location>
</feature>
<dbReference type="CDD" id="cd03592">
    <property type="entry name" value="CLECT_selectins_like"/>
    <property type="match status" value="1"/>
</dbReference>
<dbReference type="GO" id="GO:0046872">
    <property type="term" value="F:metal ion binding"/>
    <property type="evidence" value="ECO:0007669"/>
    <property type="project" value="UniProtKB-KW"/>
</dbReference>
<dbReference type="Proteomes" id="UP000314987">
    <property type="component" value="Unassembled WGS sequence"/>
</dbReference>
<name>A0A4X2K0V2_VOMUR</name>
<keyword evidence="16" id="KW-0325">Glycoprotein</keyword>
<keyword evidence="9" id="KW-0430">Lectin</keyword>
<feature type="domain" description="EGF-like" evidence="20">
    <location>
        <begin position="156"/>
        <end position="192"/>
    </location>
</feature>
<evidence type="ECO:0008006" key="25">
    <source>
        <dbReference type="Google" id="ProtNLM"/>
    </source>
</evidence>
<keyword evidence="13 19" id="KW-1133">Transmembrane helix</keyword>
<dbReference type="InterPro" id="IPR050350">
    <property type="entry name" value="Compl-Cell_Adhes-Reg"/>
</dbReference>
<evidence type="ECO:0000256" key="10">
    <source>
        <dbReference type="ARBA" id="ARBA00022737"/>
    </source>
</evidence>
<evidence type="ECO:0000259" key="20">
    <source>
        <dbReference type="PROSITE" id="PS50026"/>
    </source>
</evidence>
<evidence type="ECO:0000256" key="17">
    <source>
        <dbReference type="PROSITE-ProRule" id="PRU00076"/>
    </source>
</evidence>
<evidence type="ECO:0000256" key="18">
    <source>
        <dbReference type="PROSITE-ProRule" id="PRU00302"/>
    </source>
</evidence>
<dbReference type="PROSITE" id="PS00022">
    <property type="entry name" value="EGF_1"/>
    <property type="match status" value="1"/>
</dbReference>
<evidence type="ECO:0000256" key="4">
    <source>
        <dbReference type="ARBA" id="ARBA00022536"/>
    </source>
</evidence>
<dbReference type="PROSITE" id="PS50923">
    <property type="entry name" value="SUSHI"/>
    <property type="match status" value="3"/>
</dbReference>
<dbReference type="GO" id="GO:0007155">
    <property type="term" value="P:cell adhesion"/>
    <property type="evidence" value="ECO:0007669"/>
    <property type="project" value="UniProtKB-KW"/>
</dbReference>
<dbReference type="InterPro" id="IPR035976">
    <property type="entry name" value="Sushi/SCR/CCP_sf"/>
</dbReference>
<dbReference type="FunFam" id="2.10.25.10:FF:000176">
    <property type="entry name" value="Selectin P"/>
    <property type="match status" value="1"/>
</dbReference>
<feature type="disulfide bond" evidence="17">
    <location>
        <begin position="182"/>
        <end position="191"/>
    </location>
</feature>
<evidence type="ECO:0000259" key="21">
    <source>
        <dbReference type="PROSITE" id="PS50041"/>
    </source>
</evidence>
<dbReference type="CDD" id="cd00054">
    <property type="entry name" value="EGF_CA"/>
    <property type="match status" value="1"/>
</dbReference>
<dbReference type="Gene3D" id="2.10.25.10">
    <property type="entry name" value="Laminin"/>
    <property type="match status" value="1"/>
</dbReference>
<comment type="similarity">
    <text evidence="2">Belongs to the selectin/LECAM family.</text>
</comment>
<dbReference type="InterPro" id="IPR000742">
    <property type="entry name" value="EGF"/>
</dbReference>
<dbReference type="GO" id="GO:0005886">
    <property type="term" value="C:plasma membrane"/>
    <property type="evidence" value="ECO:0007669"/>
    <property type="project" value="UniProtKB-SubCell"/>
</dbReference>
<evidence type="ECO:0000256" key="16">
    <source>
        <dbReference type="ARBA" id="ARBA00023180"/>
    </source>
</evidence>
<dbReference type="PROSITE" id="PS50026">
    <property type="entry name" value="EGF_3"/>
    <property type="match status" value="1"/>
</dbReference>
<reference evidence="23" key="2">
    <citation type="submission" date="2025-08" db="UniProtKB">
        <authorList>
            <consortium name="Ensembl"/>
        </authorList>
    </citation>
    <scope>IDENTIFICATION</scope>
</reference>
<dbReference type="SUPFAM" id="SSF56436">
    <property type="entry name" value="C-type lectin-like"/>
    <property type="match status" value="1"/>
</dbReference>
<feature type="disulfide bond" evidence="18">
    <location>
        <begin position="227"/>
        <end position="254"/>
    </location>
</feature>
<keyword evidence="8" id="KW-0732">Signal</keyword>
<protein>
    <recommendedName>
        <fullName evidence="25">L-selectin</fullName>
    </recommendedName>
</protein>
<dbReference type="PROSITE" id="PS01186">
    <property type="entry name" value="EGF_2"/>
    <property type="match status" value="1"/>
</dbReference>
<evidence type="ECO:0000259" key="22">
    <source>
        <dbReference type="PROSITE" id="PS50923"/>
    </source>
</evidence>
<keyword evidence="4 17" id="KW-0245">EGF-like domain</keyword>
<dbReference type="InterPro" id="IPR002396">
    <property type="entry name" value="Selectin_superfamily"/>
</dbReference>
<organism evidence="23 24">
    <name type="scientific">Vombatus ursinus</name>
    <name type="common">Common wombat</name>
    <dbReference type="NCBI Taxonomy" id="29139"/>
    <lineage>
        <taxon>Eukaryota</taxon>
        <taxon>Metazoa</taxon>
        <taxon>Chordata</taxon>
        <taxon>Craniata</taxon>
        <taxon>Vertebrata</taxon>
        <taxon>Euteleostomi</taxon>
        <taxon>Mammalia</taxon>
        <taxon>Metatheria</taxon>
        <taxon>Diprotodontia</taxon>
        <taxon>Vombatidae</taxon>
        <taxon>Vombatus</taxon>
    </lineage>
</organism>
<evidence type="ECO:0000256" key="5">
    <source>
        <dbReference type="ARBA" id="ARBA00022659"/>
    </source>
</evidence>
<dbReference type="PROSITE" id="PS00615">
    <property type="entry name" value="C_TYPE_LECTIN_1"/>
    <property type="match status" value="1"/>
</dbReference>
<keyword evidence="6 19" id="KW-0812">Transmembrane</keyword>
<dbReference type="SUPFAM" id="SSF57535">
    <property type="entry name" value="Complement control module/SCR domain"/>
    <property type="match status" value="3"/>
</dbReference>
<dbReference type="PROSITE" id="PS50041">
    <property type="entry name" value="C_TYPE_LECTIN_2"/>
    <property type="match status" value="1"/>
</dbReference>
<dbReference type="OMA" id="EPSCQVI"/>
<reference evidence="24" key="1">
    <citation type="submission" date="2018-12" db="EMBL/GenBank/DDBJ databases">
        <authorList>
            <person name="Yazar S."/>
        </authorList>
    </citation>
    <scope>NUCLEOTIDE SEQUENCE [LARGE SCALE GENOMIC DNA]</scope>
</reference>
<dbReference type="PRINTS" id="PR00343">
    <property type="entry name" value="SELECTIN"/>
</dbReference>
<dbReference type="PANTHER" id="PTHR19325">
    <property type="entry name" value="COMPLEMENT COMPONENT-RELATED SUSHI DOMAIN-CONTAINING"/>
    <property type="match status" value="1"/>
</dbReference>
<dbReference type="Pfam" id="PF00084">
    <property type="entry name" value="Sushi"/>
    <property type="match status" value="3"/>
</dbReference>
<keyword evidence="14 19" id="KW-0472">Membrane</keyword>
<proteinExistence type="inferred from homology"/>
<dbReference type="SMART" id="SM00181">
    <property type="entry name" value="EGF"/>
    <property type="match status" value="1"/>
</dbReference>
<evidence type="ECO:0000256" key="12">
    <source>
        <dbReference type="ARBA" id="ARBA00022889"/>
    </source>
</evidence>
<keyword evidence="15 17" id="KW-1015">Disulfide bond</keyword>
<evidence type="ECO:0000313" key="24">
    <source>
        <dbReference type="Proteomes" id="UP000314987"/>
    </source>
</evidence>